<name>A0A9D4LTT9_DREPO</name>
<accession>A0A9D4LTT9</accession>
<proteinExistence type="predicted"/>
<comment type="caution">
    <text evidence="1">The sequence shown here is derived from an EMBL/GenBank/DDBJ whole genome shotgun (WGS) entry which is preliminary data.</text>
</comment>
<protein>
    <submittedName>
        <fullName evidence="1">Uncharacterized protein</fullName>
    </submittedName>
</protein>
<reference evidence="1" key="2">
    <citation type="submission" date="2020-11" db="EMBL/GenBank/DDBJ databases">
        <authorList>
            <person name="McCartney M.A."/>
            <person name="Auch B."/>
            <person name="Kono T."/>
            <person name="Mallez S."/>
            <person name="Becker A."/>
            <person name="Gohl D.M."/>
            <person name="Silverstein K.A.T."/>
            <person name="Koren S."/>
            <person name="Bechman K.B."/>
            <person name="Herman A."/>
            <person name="Abrahante J.E."/>
            <person name="Garbe J."/>
        </authorList>
    </citation>
    <scope>NUCLEOTIDE SEQUENCE</scope>
    <source>
        <strain evidence="1">Duluth1</strain>
        <tissue evidence="1">Whole animal</tissue>
    </source>
</reference>
<dbReference type="AlphaFoldDB" id="A0A9D4LTT9"/>
<dbReference type="EMBL" id="JAIWYP010000002">
    <property type="protein sequence ID" value="KAH3863916.1"/>
    <property type="molecule type" value="Genomic_DNA"/>
</dbReference>
<organism evidence="1 2">
    <name type="scientific">Dreissena polymorpha</name>
    <name type="common">Zebra mussel</name>
    <name type="synonym">Mytilus polymorpha</name>
    <dbReference type="NCBI Taxonomy" id="45954"/>
    <lineage>
        <taxon>Eukaryota</taxon>
        <taxon>Metazoa</taxon>
        <taxon>Spiralia</taxon>
        <taxon>Lophotrochozoa</taxon>
        <taxon>Mollusca</taxon>
        <taxon>Bivalvia</taxon>
        <taxon>Autobranchia</taxon>
        <taxon>Heteroconchia</taxon>
        <taxon>Euheterodonta</taxon>
        <taxon>Imparidentia</taxon>
        <taxon>Neoheterodontei</taxon>
        <taxon>Myida</taxon>
        <taxon>Dreissenoidea</taxon>
        <taxon>Dreissenidae</taxon>
        <taxon>Dreissena</taxon>
    </lineage>
</organism>
<keyword evidence="2" id="KW-1185">Reference proteome</keyword>
<sequence length="79" mass="8717">MHQCWNRILKAFANNLDPDEMPQNMASHQDPNCAIASQVTVGEHGFPSAIASQVTVGEHGFLFGDSLRGSMVEHILVRR</sequence>
<evidence type="ECO:0000313" key="2">
    <source>
        <dbReference type="Proteomes" id="UP000828390"/>
    </source>
</evidence>
<reference evidence="1" key="1">
    <citation type="journal article" date="2019" name="bioRxiv">
        <title>The Genome of the Zebra Mussel, Dreissena polymorpha: A Resource for Invasive Species Research.</title>
        <authorList>
            <person name="McCartney M.A."/>
            <person name="Auch B."/>
            <person name="Kono T."/>
            <person name="Mallez S."/>
            <person name="Zhang Y."/>
            <person name="Obille A."/>
            <person name="Becker A."/>
            <person name="Abrahante J.E."/>
            <person name="Garbe J."/>
            <person name="Badalamenti J.P."/>
            <person name="Herman A."/>
            <person name="Mangelson H."/>
            <person name="Liachko I."/>
            <person name="Sullivan S."/>
            <person name="Sone E.D."/>
            <person name="Koren S."/>
            <person name="Silverstein K.A.T."/>
            <person name="Beckman K.B."/>
            <person name="Gohl D.M."/>
        </authorList>
    </citation>
    <scope>NUCLEOTIDE SEQUENCE</scope>
    <source>
        <strain evidence="1">Duluth1</strain>
        <tissue evidence="1">Whole animal</tissue>
    </source>
</reference>
<dbReference type="Proteomes" id="UP000828390">
    <property type="component" value="Unassembled WGS sequence"/>
</dbReference>
<gene>
    <name evidence="1" type="ORF">DPMN_026922</name>
</gene>
<evidence type="ECO:0000313" key="1">
    <source>
        <dbReference type="EMBL" id="KAH3863916.1"/>
    </source>
</evidence>